<evidence type="ECO:0000313" key="2">
    <source>
        <dbReference type="EMBL" id="KAE9531682.1"/>
    </source>
</evidence>
<dbReference type="AlphaFoldDB" id="A0A6G0TEU9"/>
<feature type="domain" description="Tc1-like transposase DDE" evidence="1">
    <location>
        <begin position="186"/>
        <end position="381"/>
    </location>
</feature>
<dbReference type="InterPro" id="IPR038717">
    <property type="entry name" value="Tc1-like_DDE_dom"/>
</dbReference>
<dbReference type="Gene3D" id="3.30.420.10">
    <property type="entry name" value="Ribonuclease H-like superfamily/Ribonuclease H"/>
    <property type="match status" value="1"/>
</dbReference>
<dbReference type="Proteomes" id="UP000475862">
    <property type="component" value="Unassembled WGS sequence"/>
</dbReference>
<dbReference type="PANTHER" id="PTHR33939">
    <property type="entry name" value="PROTEIN CBG22215"/>
    <property type="match status" value="1"/>
</dbReference>
<name>A0A6G0TEU9_APHGL</name>
<dbReference type="OrthoDB" id="6618660at2759"/>
<organism evidence="2 3">
    <name type="scientific">Aphis glycines</name>
    <name type="common">Soybean aphid</name>
    <dbReference type="NCBI Taxonomy" id="307491"/>
    <lineage>
        <taxon>Eukaryota</taxon>
        <taxon>Metazoa</taxon>
        <taxon>Ecdysozoa</taxon>
        <taxon>Arthropoda</taxon>
        <taxon>Hexapoda</taxon>
        <taxon>Insecta</taxon>
        <taxon>Pterygota</taxon>
        <taxon>Neoptera</taxon>
        <taxon>Paraneoptera</taxon>
        <taxon>Hemiptera</taxon>
        <taxon>Sternorrhyncha</taxon>
        <taxon>Aphidomorpha</taxon>
        <taxon>Aphidoidea</taxon>
        <taxon>Aphididae</taxon>
        <taxon>Aphidini</taxon>
        <taxon>Aphis</taxon>
        <taxon>Aphis</taxon>
    </lineage>
</organism>
<gene>
    <name evidence="2" type="ORF">AGLY_010888</name>
</gene>
<comment type="caution">
    <text evidence="2">The sequence shown here is derived from an EMBL/GenBank/DDBJ whole genome shotgun (WGS) entry which is preliminary data.</text>
</comment>
<sequence>MSFNQDIHSQTKKVIFHVYNYFKTIAADKSKPELSNFFQQTRDVTAKACGVSLACVKKVCSEAKKELEVGPSNKIAFKSPRKSYKRVKVMSSLDDFDNEVVRRTIHSFYDKGEFPTTAKILVAMQEKINYPGSKTSIKRILHNLNFKYKKCNDGRKFLMERNDIVACRVKFLRKMYELRQNNDTRPVVYLDETWVNQNHTQGYIWQNPKNTEGLKAPIGKGARLIVCHAGSPSFGFVNNSKLVFRCKSGSTEDYHSQMNADIFEKWFVEMLANLEEPSVVVMDNTSYHSVLAEEYPRANARKADIQKWLVKKCISYSPVETLCELREKVKMAIPREKKYKLDSVALQIGHEVVRLPPYHCQYNPIELIWAQVKGEVAKKNSTFKMTDIEVLVNNALDEITKEVWTKCGEHCNKLQDADFIKEGLRDEILEPIILTINPDDSSTDEDENDDEELPY</sequence>
<protein>
    <recommendedName>
        <fullName evidence="1">Tc1-like transposase DDE domain-containing protein</fullName>
    </recommendedName>
</protein>
<dbReference type="Pfam" id="PF13358">
    <property type="entry name" value="DDE_3"/>
    <property type="match status" value="1"/>
</dbReference>
<dbReference type="EMBL" id="VYZN01000041">
    <property type="protein sequence ID" value="KAE9531682.1"/>
    <property type="molecule type" value="Genomic_DNA"/>
</dbReference>
<dbReference type="InterPro" id="IPR036397">
    <property type="entry name" value="RNaseH_sf"/>
</dbReference>
<proteinExistence type="predicted"/>
<dbReference type="PANTHER" id="PTHR33939:SF1">
    <property type="entry name" value="DUF4371 DOMAIN-CONTAINING PROTEIN"/>
    <property type="match status" value="1"/>
</dbReference>
<dbReference type="GO" id="GO:0003676">
    <property type="term" value="F:nucleic acid binding"/>
    <property type="evidence" value="ECO:0007669"/>
    <property type="project" value="InterPro"/>
</dbReference>
<keyword evidence="3" id="KW-1185">Reference proteome</keyword>
<evidence type="ECO:0000259" key="1">
    <source>
        <dbReference type="Pfam" id="PF13358"/>
    </source>
</evidence>
<reference evidence="2 3" key="1">
    <citation type="submission" date="2019-08" db="EMBL/GenBank/DDBJ databases">
        <title>The genome of the soybean aphid Biotype 1, its phylome, world population structure and adaptation to the North American continent.</title>
        <authorList>
            <person name="Giordano R."/>
            <person name="Donthu R.K."/>
            <person name="Hernandez A.G."/>
            <person name="Wright C.L."/>
            <person name="Zimin A.V."/>
        </authorList>
    </citation>
    <scope>NUCLEOTIDE SEQUENCE [LARGE SCALE GENOMIC DNA]</scope>
    <source>
        <tissue evidence="2">Whole aphids</tissue>
    </source>
</reference>
<evidence type="ECO:0000313" key="3">
    <source>
        <dbReference type="Proteomes" id="UP000475862"/>
    </source>
</evidence>
<accession>A0A6G0TEU9</accession>